<dbReference type="KEGG" id="aaut:ACETAC_05610"/>
<evidence type="ECO:0000256" key="2">
    <source>
        <dbReference type="ARBA" id="ARBA00022692"/>
    </source>
</evidence>
<dbReference type="PANTHER" id="PTHR33507">
    <property type="entry name" value="INNER MEMBRANE PROTEIN YBBJ"/>
    <property type="match status" value="1"/>
</dbReference>
<evidence type="ECO:0000256" key="1">
    <source>
        <dbReference type="ARBA" id="ARBA00004141"/>
    </source>
</evidence>
<dbReference type="InterPro" id="IPR002810">
    <property type="entry name" value="NfeD-like_C"/>
</dbReference>
<organism evidence="7 8">
    <name type="scientific">Aceticella autotrophica</name>
    <dbReference type="NCBI Taxonomy" id="2755338"/>
    <lineage>
        <taxon>Bacteria</taxon>
        <taxon>Bacillati</taxon>
        <taxon>Bacillota</taxon>
        <taxon>Clostridia</taxon>
        <taxon>Thermoanaerobacterales</taxon>
        <taxon>Thermoanaerobacteraceae</taxon>
        <taxon>Aceticella</taxon>
    </lineage>
</organism>
<dbReference type="PANTHER" id="PTHR33507:SF3">
    <property type="entry name" value="INNER MEMBRANE PROTEIN YBBJ"/>
    <property type="match status" value="1"/>
</dbReference>
<dbReference type="Pfam" id="PF01957">
    <property type="entry name" value="NfeD"/>
    <property type="match status" value="1"/>
</dbReference>
<keyword evidence="2 5" id="KW-0812">Transmembrane</keyword>
<feature type="transmembrane region" description="Helical" evidence="5">
    <location>
        <begin position="43"/>
        <end position="65"/>
    </location>
</feature>
<dbReference type="Proteomes" id="UP000671913">
    <property type="component" value="Chromosome"/>
</dbReference>
<evidence type="ECO:0000256" key="5">
    <source>
        <dbReference type="SAM" id="Phobius"/>
    </source>
</evidence>
<keyword evidence="8" id="KW-1185">Reference proteome</keyword>
<dbReference type="InterPro" id="IPR052165">
    <property type="entry name" value="Membrane_assoc_protease"/>
</dbReference>
<name>A0A974Y2H8_9THEO</name>
<protein>
    <submittedName>
        <fullName evidence="7">NfeD family protein</fullName>
    </submittedName>
</protein>
<sequence length="142" mass="16135">MIIWIIIAIFAALVDLITANVFFVSFSFGSLAALLMYYFQLPLLIQVIAFIVISSISMILSYVFVRKFLKKNVPVFKTKEEELIGKEIILDKDIENEGQIKVDGIYWLIRNAGEEPLKAGDRIKIINIAENRLIVKKGLKVS</sequence>
<evidence type="ECO:0000259" key="6">
    <source>
        <dbReference type="Pfam" id="PF01957"/>
    </source>
</evidence>
<dbReference type="RefSeq" id="WP_284679084.1">
    <property type="nucleotide sequence ID" value="NZ_CP060096.1"/>
</dbReference>
<dbReference type="EMBL" id="CP060096">
    <property type="protein sequence ID" value="QSZ26419.1"/>
    <property type="molecule type" value="Genomic_DNA"/>
</dbReference>
<evidence type="ECO:0000256" key="4">
    <source>
        <dbReference type="ARBA" id="ARBA00023136"/>
    </source>
</evidence>
<dbReference type="GO" id="GO:0005886">
    <property type="term" value="C:plasma membrane"/>
    <property type="evidence" value="ECO:0007669"/>
    <property type="project" value="TreeGrafter"/>
</dbReference>
<evidence type="ECO:0000256" key="3">
    <source>
        <dbReference type="ARBA" id="ARBA00022989"/>
    </source>
</evidence>
<keyword evidence="3 5" id="KW-1133">Transmembrane helix</keyword>
<dbReference type="AlphaFoldDB" id="A0A974Y2H8"/>
<accession>A0A974Y2H8</accession>
<keyword evidence="4 5" id="KW-0472">Membrane</keyword>
<feature type="domain" description="NfeD-like C-terminal" evidence="6">
    <location>
        <begin position="81"/>
        <end position="137"/>
    </location>
</feature>
<dbReference type="InterPro" id="IPR012340">
    <property type="entry name" value="NA-bd_OB-fold"/>
</dbReference>
<comment type="subcellular location">
    <subcellularLocation>
        <location evidence="1">Membrane</location>
        <topology evidence="1">Multi-pass membrane protein</topology>
    </subcellularLocation>
</comment>
<proteinExistence type="predicted"/>
<evidence type="ECO:0000313" key="7">
    <source>
        <dbReference type="EMBL" id="QSZ26419.1"/>
    </source>
</evidence>
<dbReference type="SUPFAM" id="SSF141322">
    <property type="entry name" value="NfeD domain-like"/>
    <property type="match status" value="1"/>
</dbReference>
<reference evidence="7" key="1">
    <citation type="submission" date="2020-08" db="EMBL/GenBank/DDBJ databases">
        <title>Genomic insights into the carbon and energy metabolism of the first obligate autotrophic acetogenic bacterium Aceticella autotrophica gen. nov., sp. nov.</title>
        <authorList>
            <person name="Toshchakov S.V."/>
            <person name="Elcheninov A.G."/>
            <person name="Kublanov I.V."/>
            <person name="Frolov E.N."/>
            <person name="Lebedinsky A.V."/>
        </authorList>
    </citation>
    <scope>NUCLEOTIDE SEQUENCE</scope>
    <source>
        <strain evidence="7">3443-3Ac</strain>
    </source>
</reference>
<gene>
    <name evidence="7" type="ORF">ACETAC_05610</name>
</gene>
<evidence type="ECO:0000313" key="8">
    <source>
        <dbReference type="Proteomes" id="UP000671913"/>
    </source>
</evidence>
<dbReference type="Gene3D" id="2.40.50.140">
    <property type="entry name" value="Nucleic acid-binding proteins"/>
    <property type="match status" value="1"/>
</dbReference>